<dbReference type="STRING" id="35570.A0A1I8Q9D7"/>
<evidence type="ECO:0000256" key="1">
    <source>
        <dbReference type="SAM" id="MobiDB-lite"/>
    </source>
</evidence>
<keyword evidence="3" id="KW-1185">Reference proteome</keyword>
<dbReference type="VEuPathDB" id="VectorBase:SCAU015068"/>
<reference evidence="2" key="1">
    <citation type="submission" date="2020-05" db="UniProtKB">
        <authorList>
            <consortium name="EnsemblMetazoa"/>
        </authorList>
    </citation>
    <scope>IDENTIFICATION</scope>
    <source>
        <strain evidence="2">USDA</strain>
    </source>
</reference>
<protein>
    <submittedName>
        <fullName evidence="2">Uncharacterized protein</fullName>
    </submittedName>
</protein>
<sequence>MAQCGNNAGGGSGGGSGGNNNNTASSNASNNTNSFGDNSSSTAANSAVQQVANAVAAAVIASEHQNHLNNLKSRFQSTTTGKHTINFEHLCIRLLSFPDNSVFYVIHSWFMCCICKIILLHTSTKSFAKKILTQR</sequence>
<evidence type="ECO:0000313" key="3">
    <source>
        <dbReference type="Proteomes" id="UP000095300"/>
    </source>
</evidence>
<gene>
    <name evidence="2" type="primary">106082936</name>
</gene>
<dbReference type="Proteomes" id="UP000095300">
    <property type="component" value="Unassembled WGS sequence"/>
</dbReference>
<dbReference type="AlphaFoldDB" id="A0A1I8Q9D7"/>
<dbReference type="EnsemblMetazoa" id="SCAU015068-RA">
    <property type="protein sequence ID" value="SCAU015068-PA"/>
    <property type="gene ID" value="SCAU015068"/>
</dbReference>
<evidence type="ECO:0000313" key="2">
    <source>
        <dbReference type="EnsemblMetazoa" id="SCAU015068-PA"/>
    </source>
</evidence>
<feature type="region of interest" description="Disordered" evidence="1">
    <location>
        <begin position="1"/>
        <end position="41"/>
    </location>
</feature>
<accession>A0A1I8Q9D7</accession>
<feature type="compositionally biased region" description="Low complexity" evidence="1">
    <location>
        <begin position="19"/>
        <end position="41"/>
    </location>
</feature>
<organism evidence="2 3">
    <name type="scientific">Stomoxys calcitrans</name>
    <name type="common">Stable fly</name>
    <name type="synonym">Conops calcitrans</name>
    <dbReference type="NCBI Taxonomy" id="35570"/>
    <lineage>
        <taxon>Eukaryota</taxon>
        <taxon>Metazoa</taxon>
        <taxon>Ecdysozoa</taxon>
        <taxon>Arthropoda</taxon>
        <taxon>Hexapoda</taxon>
        <taxon>Insecta</taxon>
        <taxon>Pterygota</taxon>
        <taxon>Neoptera</taxon>
        <taxon>Endopterygota</taxon>
        <taxon>Diptera</taxon>
        <taxon>Brachycera</taxon>
        <taxon>Muscomorpha</taxon>
        <taxon>Muscoidea</taxon>
        <taxon>Muscidae</taxon>
        <taxon>Stomoxys</taxon>
    </lineage>
</organism>
<feature type="compositionally biased region" description="Gly residues" evidence="1">
    <location>
        <begin position="7"/>
        <end position="18"/>
    </location>
</feature>
<proteinExistence type="predicted"/>
<name>A0A1I8Q9D7_STOCA</name>